<sequence length="500" mass="56414">MPLPFKGTGLPVLPNNKKLATARLQHLKKRLKANKQYYEHYTAFMKDIMDRGDAELASTASERETAWYIPHHGVYHPRKPDKLRVVFDCSAKFNGISLNDTLLTGPDLINSLVGVLLRFRREAVAVICDIEKMFHQFSVLPECRNYLKFLWWEGGQLEAEPQEYRMTVHLFGAASSPGCANFGLRYLAQQHKTDHPLASAFVENNFYVDDGLISVPTEEEAKELIIRAQQLCKCAGLRLHKFNSNRRDVLTCVAPSERAEQLTLSILIQWSMETDTFTFSIDVKDHPPTRRGILSAVASLYDPLGFVAPFTLIGKCILQELCHRGVGWDDPIPVSLQSQWEEWKNGLRRLKEITIPRCNVPHNLGNIVKIELHHFADASSTGYGACSYLRFLWEQEVLLPLKPSTGLLVGDPEVKVAQIFATQVSETNDILCRLNRFSSWTKLVKVVARIKRVGSKETPPHADCVSVEERKRAAEQEGSPETGINGEDSSPNVPNRNGRN</sequence>
<evidence type="ECO:0000256" key="1">
    <source>
        <dbReference type="SAM" id="MobiDB-lite"/>
    </source>
</evidence>
<dbReference type="CDD" id="cd01644">
    <property type="entry name" value="RT_pepA17"/>
    <property type="match status" value="1"/>
</dbReference>
<evidence type="ECO:0000313" key="3">
    <source>
        <dbReference type="Proteomes" id="UP001174136"/>
    </source>
</evidence>
<name>A0AA47NVM2_MERPO</name>
<proteinExistence type="predicted"/>
<dbReference type="SUPFAM" id="SSF56672">
    <property type="entry name" value="DNA/RNA polymerases"/>
    <property type="match status" value="1"/>
</dbReference>
<dbReference type="Gene3D" id="3.10.10.10">
    <property type="entry name" value="HIV Type 1 Reverse Transcriptase, subunit A, domain 1"/>
    <property type="match status" value="1"/>
</dbReference>
<dbReference type="PANTHER" id="PTHR47331">
    <property type="entry name" value="PHD-TYPE DOMAIN-CONTAINING PROTEIN"/>
    <property type="match status" value="1"/>
</dbReference>
<dbReference type="Gene3D" id="3.30.70.270">
    <property type="match status" value="1"/>
</dbReference>
<gene>
    <name evidence="2" type="ORF">N1851_024471</name>
</gene>
<feature type="region of interest" description="Disordered" evidence="1">
    <location>
        <begin position="456"/>
        <end position="500"/>
    </location>
</feature>
<organism evidence="2 3">
    <name type="scientific">Merluccius polli</name>
    <name type="common">Benguela hake</name>
    <name type="synonym">Merluccius cadenati</name>
    <dbReference type="NCBI Taxonomy" id="89951"/>
    <lineage>
        <taxon>Eukaryota</taxon>
        <taxon>Metazoa</taxon>
        <taxon>Chordata</taxon>
        <taxon>Craniata</taxon>
        <taxon>Vertebrata</taxon>
        <taxon>Euteleostomi</taxon>
        <taxon>Actinopterygii</taxon>
        <taxon>Neopterygii</taxon>
        <taxon>Teleostei</taxon>
        <taxon>Neoteleostei</taxon>
        <taxon>Acanthomorphata</taxon>
        <taxon>Zeiogadaria</taxon>
        <taxon>Gadariae</taxon>
        <taxon>Gadiformes</taxon>
        <taxon>Gadoidei</taxon>
        <taxon>Merlucciidae</taxon>
        <taxon>Merluccius</taxon>
    </lineage>
</organism>
<dbReference type="InterPro" id="IPR008042">
    <property type="entry name" value="Retrotrans_Pao"/>
</dbReference>
<dbReference type="InterPro" id="IPR043128">
    <property type="entry name" value="Rev_trsase/Diguanyl_cyclase"/>
</dbReference>
<accession>A0AA47NVM2</accession>
<feature type="compositionally biased region" description="Polar residues" evidence="1">
    <location>
        <begin position="487"/>
        <end position="500"/>
    </location>
</feature>
<dbReference type="Proteomes" id="UP001174136">
    <property type="component" value="Unassembled WGS sequence"/>
</dbReference>
<dbReference type="PANTHER" id="PTHR47331:SF5">
    <property type="entry name" value="RIBONUCLEASE H"/>
    <property type="match status" value="1"/>
</dbReference>
<dbReference type="InterPro" id="IPR043502">
    <property type="entry name" value="DNA/RNA_pol_sf"/>
</dbReference>
<reference evidence="2" key="1">
    <citation type="journal article" date="2023" name="Front. Mar. Sci.">
        <title>A new Merluccius polli reference genome to investigate the effects of global change in West African waters.</title>
        <authorList>
            <person name="Mateo J.L."/>
            <person name="Blanco-Fernandez C."/>
            <person name="Garcia-Vazquez E."/>
            <person name="Machado-Schiaffino G."/>
        </authorList>
    </citation>
    <scope>NUCLEOTIDE SEQUENCE</scope>
    <source>
        <strain evidence="2">C29</strain>
        <tissue evidence="2">Fin</tissue>
    </source>
</reference>
<evidence type="ECO:0008006" key="4">
    <source>
        <dbReference type="Google" id="ProtNLM"/>
    </source>
</evidence>
<dbReference type="Pfam" id="PF05380">
    <property type="entry name" value="Peptidase_A17"/>
    <property type="match status" value="1"/>
</dbReference>
<dbReference type="EMBL" id="JAOPHQ010004556">
    <property type="protein sequence ID" value="KAK0138995.1"/>
    <property type="molecule type" value="Genomic_DNA"/>
</dbReference>
<evidence type="ECO:0000313" key="2">
    <source>
        <dbReference type="EMBL" id="KAK0138995.1"/>
    </source>
</evidence>
<protein>
    <recommendedName>
        <fullName evidence="4">Reverse transcriptase domain-containing protein</fullName>
    </recommendedName>
</protein>
<keyword evidence="3" id="KW-1185">Reference proteome</keyword>
<dbReference type="AlphaFoldDB" id="A0AA47NVM2"/>
<comment type="caution">
    <text evidence="2">The sequence shown here is derived from an EMBL/GenBank/DDBJ whole genome shotgun (WGS) entry which is preliminary data.</text>
</comment>